<proteinExistence type="predicted"/>
<organism evidence="1 2">
    <name type="scientific">Bacillus paralicheniformis</name>
    <dbReference type="NCBI Taxonomy" id="1648923"/>
    <lineage>
        <taxon>Bacteria</taxon>
        <taxon>Bacillati</taxon>
        <taxon>Bacillota</taxon>
        <taxon>Bacilli</taxon>
        <taxon>Bacillales</taxon>
        <taxon>Bacillaceae</taxon>
        <taxon>Bacillus</taxon>
    </lineage>
</organism>
<dbReference type="AlphaFoldDB" id="A0AAW6KF52"/>
<reference evidence="1" key="1">
    <citation type="submission" date="2022-12" db="EMBL/GenBank/DDBJ databases">
        <title>Draft Genome Sequences of Bacillus licheniformis and Bacillus paralicheniformis strains isolated from Irish skim milk powders.</title>
        <authorList>
            <person name="Lourenco A."/>
            <person name="Li F."/>
            <person name="Geraldine D."/>
            <person name="Tobin J.T."/>
            <person name="Butler F."/>
            <person name="Jordan K."/>
            <person name="Obrien T."/>
        </authorList>
    </citation>
    <scope>NUCLEOTIDE SEQUENCE</scope>
    <source>
        <strain evidence="1">3370</strain>
    </source>
</reference>
<dbReference type="EMBL" id="JARAFO010000185">
    <property type="protein sequence ID" value="MDE1454753.1"/>
    <property type="molecule type" value="Genomic_DNA"/>
</dbReference>
<sequence>MHPNQYPYYIPFSYNPVWFHESDYAGAFRTPGSEERIVLRDYGQKPFAANINEAAKQNKTFRTALWTG</sequence>
<dbReference type="Proteomes" id="UP001216709">
    <property type="component" value="Unassembled WGS sequence"/>
</dbReference>
<comment type="caution">
    <text evidence="1">The sequence shown here is derived from an EMBL/GenBank/DDBJ whole genome shotgun (WGS) entry which is preliminary data.</text>
</comment>
<gene>
    <name evidence="1" type="ORF">PVN32_21630</name>
</gene>
<protein>
    <submittedName>
        <fullName evidence="1">Cupin domain-containing protein</fullName>
    </submittedName>
</protein>
<accession>A0AAW6KF52</accession>
<evidence type="ECO:0000313" key="1">
    <source>
        <dbReference type="EMBL" id="MDE1454753.1"/>
    </source>
</evidence>
<feature type="non-terminal residue" evidence="1">
    <location>
        <position position="68"/>
    </location>
</feature>
<evidence type="ECO:0000313" key="2">
    <source>
        <dbReference type="Proteomes" id="UP001216709"/>
    </source>
</evidence>
<name>A0AAW6KF52_9BACI</name>